<proteinExistence type="predicted"/>
<dbReference type="Proteomes" id="UP001054945">
    <property type="component" value="Unassembled WGS sequence"/>
</dbReference>
<gene>
    <name evidence="1" type="ORF">CEXT_415111</name>
</gene>
<comment type="caution">
    <text evidence="1">The sequence shown here is derived from an EMBL/GenBank/DDBJ whole genome shotgun (WGS) entry which is preliminary data.</text>
</comment>
<evidence type="ECO:0000313" key="1">
    <source>
        <dbReference type="EMBL" id="GIX87689.1"/>
    </source>
</evidence>
<name>A0AAV4NVM5_CAEEX</name>
<sequence>MYSPQMLLVKPMGCIQFCEVRRLCTAHRCFLCSPWVAYSSVKFVDYVQPTDASCAAHGLHTVRRFCAVHGLYTAHRYFCASRVLYIVRLRFVQSHHMSILH</sequence>
<protein>
    <recommendedName>
        <fullName evidence="3">Secreted protein</fullName>
    </recommendedName>
</protein>
<evidence type="ECO:0008006" key="3">
    <source>
        <dbReference type="Google" id="ProtNLM"/>
    </source>
</evidence>
<organism evidence="1 2">
    <name type="scientific">Caerostris extrusa</name>
    <name type="common">Bark spider</name>
    <name type="synonym">Caerostris bankana</name>
    <dbReference type="NCBI Taxonomy" id="172846"/>
    <lineage>
        <taxon>Eukaryota</taxon>
        <taxon>Metazoa</taxon>
        <taxon>Ecdysozoa</taxon>
        <taxon>Arthropoda</taxon>
        <taxon>Chelicerata</taxon>
        <taxon>Arachnida</taxon>
        <taxon>Araneae</taxon>
        <taxon>Araneomorphae</taxon>
        <taxon>Entelegynae</taxon>
        <taxon>Araneoidea</taxon>
        <taxon>Araneidae</taxon>
        <taxon>Caerostris</taxon>
    </lineage>
</organism>
<dbReference type="EMBL" id="BPLR01003703">
    <property type="protein sequence ID" value="GIX87689.1"/>
    <property type="molecule type" value="Genomic_DNA"/>
</dbReference>
<reference evidence="1 2" key="1">
    <citation type="submission" date="2021-06" db="EMBL/GenBank/DDBJ databases">
        <title>Caerostris extrusa draft genome.</title>
        <authorList>
            <person name="Kono N."/>
            <person name="Arakawa K."/>
        </authorList>
    </citation>
    <scope>NUCLEOTIDE SEQUENCE [LARGE SCALE GENOMIC DNA]</scope>
</reference>
<keyword evidence="2" id="KW-1185">Reference proteome</keyword>
<accession>A0AAV4NVM5</accession>
<evidence type="ECO:0000313" key="2">
    <source>
        <dbReference type="Proteomes" id="UP001054945"/>
    </source>
</evidence>
<dbReference type="AlphaFoldDB" id="A0AAV4NVM5"/>